<keyword evidence="8" id="KW-0812">Transmembrane</keyword>
<evidence type="ECO:0000313" key="10">
    <source>
        <dbReference type="EMBL" id="RJO60714.1"/>
    </source>
</evidence>
<evidence type="ECO:0000256" key="1">
    <source>
        <dbReference type="ARBA" id="ARBA00000085"/>
    </source>
</evidence>
<dbReference type="InterPro" id="IPR029016">
    <property type="entry name" value="GAF-like_dom_sf"/>
</dbReference>
<dbReference type="InterPro" id="IPR003661">
    <property type="entry name" value="HisK_dim/P_dom"/>
</dbReference>
<dbReference type="InterPro" id="IPR036890">
    <property type="entry name" value="HATPase_C_sf"/>
</dbReference>
<dbReference type="InterPro" id="IPR036097">
    <property type="entry name" value="HisK_dim/P_sf"/>
</dbReference>
<dbReference type="SUPFAM" id="SSF55874">
    <property type="entry name" value="ATPase domain of HSP90 chaperone/DNA topoisomerase II/histidine kinase"/>
    <property type="match status" value="1"/>
</dbReference>
<dbReference type="InterPro" id="IPR004358">
    <property type="entry name" value="Sig_transdc_His_kin-like_C"/>
</dbReference>
<dbReference type="Pfam" id="PF00512">
    <property type="entry name" value="HisKA"/>
    <property type="match status" value="1"/>
</dbReference>
<keyword evidence="3" id="KW-0597">Phosphoprotein</keyword>
<dbReference type="Gene3D" id="3.30.450.40">
    <property type="match status" value="1"/>
</dbReference>
<dbReference type="GO" id="GO:0000155">
    <property type="term" value="F:phosphorelay sensor kinase activity"/>
    <property type="evidence" value="ECO:0007669"/>
    <property type="project" value="InterPro"/>
</dbReference>
<dbReference type="SMART" id="SM00388">
    <property type="entry name" value="HisKA"/>
    <property type="match status" value="1"/>
</dbReference>
<feature type="coiled-coil region" evidence="7">
    <location>
        <begin position="24"/>
        <end position="58"/>
    </location>
</feature>
<evidence type="ECO:0000256" key="7">
    <source>
        <dbReference type="SAM" id="Coils"/>
    </source>
</evidence>
<keyword evidence="4" id="KW-0808">Transferase</keyword>
<keyword evidence="5" id="KW-0418">Kinase</keyword>
<dbReference type="SUPFAM" id="SSF55785">
    <property type="entry name" value="PYP-like sensor domain (PAS domain)"/>
    <property type="match status" value="1"/>
</dbReference>
<dbReference type="PANTHER" id="PTHR43711:SF26">
    <property type="entry name" value="SENSOR HISTIDINE KINASE RCSC"/>
    <property type="match status" value="1"/>
</dbReference>
<keyword evidence="6" id="KW-0902">Two-component regulatory system</keyword>
<dbReference type="PROSITE" id="PS50109">
    <property type="entry name" value="HIS_KIN"/>
    <property type="match status" value="1"/>
</dbReference>
<dbReference type="SUPFAM" id="SSF55781">
    <property type="entry name" value="GAF domain-like"/>
    <property type="match status" value="1"/>
</dbReference>
<reference evidence="10 11" key="1">
    <citation type="journal article" date="2017" name="ISME J.">
        <title>Energy and carbon metabolisms in a deep terrestrial subsurface fluid microbial community.</title>
        <authorList>
            <person name="Momper L."/>
            <person name="Jungbluth S.P."/>
            <person name="Lee M.D."/>
            <person name="Amend J.P."/>
        </authorList>
    </citation>
    <scope>NUCLEOTIDE SEQUENCE [LARGE SCALE GENOMIC DNA]</scope>
    <source>
        <strain evidence="10">SURF_29</strain>
    </source>
</reference>
<evidence type="ECO:0000256" key="6">
    <source>
        <dbReference type="ARBA" id="ARBA00023012"/>
    </source>
</evidence>
<evidence type="ECO:0000256" key="4">
    <source>
        <dbReference type="ARBA" id="ARBA00022679"/>
    </source>
</evidence>
<dbReference type="Gene3D" id="3.30.450.20">
    <property type="entry name" value="PAS domain"/>
    <property type="match status" value="1"/>
</dbReference>
<feature type="domain" description="Histidine kinase" evidence="9">
    <location>
        <begin position="343"/>
        <end position="566"/>
    </location>
</feature>
<evidence type="ECO:0000256" key="2">
    <source>
        <dbReference type="ARBA" id="ARBA00012438"/>
    </source>
</evidence>
<dbReference type="Proteomes" id="UP000285655">
    <property type="component" value="Unassembled WGS sequence"/>
</dbReference>
<comment type="caution">
    <text evidence="10">The sequence shown here is derived from an EMBL/GenBank/DDBJ whole genome shotgun (WGS) entry which is preliminary data.</text>
</comment>
<dbReference type="InterPro" id="IPR003594">
    <property type="entry name" value="HATPase_dom"/>
</dbReference>
<dbReference type="CDD" id="cd00082">
    <property type="entry name" value="HisKA"/>
    <property type="match status" value="1"/>
</dbReference>
<dbReference type="CDD" id="cd16922">
    <property type="entry name" value="HATPase_EvgS-ArcB-TorS-like"/>
    <property type="match status" value="1"/>
</dbReference>
<dbReference type="InterPro" id="IPR035965">
    <property type="entry name" value="PAS-like_dom_sf"/>
</dbReference>
<dbReference type="AlphaFoldDB" id="A0A419DC84"/>
<dbReference type="SMART" id="SM00387">
    <property type="entry name" value="HATPase_c"/>
    <property type="match status" value="1"/>
</dbReference>
<evidence type="ECO:0000256" key="3">
    <source>
        <dbReference type="ARBA" id="ARBA00022553"/>
    </source>
</evidence>
<proteinExistence type="predicted"/>
<name>A0A419DC84_9BACT</name>
<evidence type="ECO:0000256" key="8">
    <source>
        <dbReference type="SAM" id="Phobius"/>
    </source>
</evidence>
<dbReference type="FunFam" id="3.30.565.10:FF:000006">
    <property type="entry name" value="Sensor histidine kinase WalK"/>
    <property type="match status" value="1"/>
</dbReference>
<protein>
    <recommendedName>
        <fullName evidence="2">histidine kinase</fullName>
        <ecNumber evidence="2">2.7.13.3</ecNumber>
    </recommendedName>
</protein>
<dbReference type="InterPro" id="IPR050736">
    <property type="entry name" value="Sensor_HK_Regulatory"/>
</dbReference>
<comment type="catalytic activity">
    <reaction evidence="1">
        <text>ATP + protein L-histidine = ADP + protein N-phospho-L-histidine.</text>
        <dbReference type="EC" id="2.7.13.3"/>
    </reaction>
</comment>
<dbReference type="Pfam" id="PF02518">
    <property type="entry name" value="HATPase_c"/>
    <property type="match status" value="1"/>
</dbReference>
<dbReference type="SUPFAM" id="SSF47384">
    <property type="entry name" value="Homodimeric domain of signal transducing histidine kinase"/>
    <property type="match status" value="1"/>
</dbReference>
<evidence type="ECO:0000259" key="9">
    <source>
        <dbReference type="PROSITE" id="PS50109"/>
    </source>
</evidence>
<dbReference type="PANTHER" id="PTHR43711">
    <property type="entry name" value="TWO-COMPONENT HISTIDINE KINASE"/>
    <property type="match status" value="1"/>
</dbReference>
<organism evidence="10 11">
    <name type="scientific">candidate division WS5 bacterium</name>
    <dbReference type="NCBI Taxonomy" id="2093353"/>
    <lineage>
        <taxon>Bacteria</taxon>
        <taxon>candidate division WS5</taxon>
    </lineage>
</organism>
<dbReference type="Gene3D" id="3.30.565.10">
    <property type="entry name" value="Histidine kinase-like ATPase, C-terminal domain"/>
    <property type="match status" value="1"/>
</dbReference>
<gene>
    <name evidence="10" type="ORF">C4544_04555</name>
</gene>
<dbReference type="EMBL" id="QZJW01000040">
    <property type="protein sequence ID" value="RJO60714.1"/>
    <property type="molecule type" value="Genomic_DNA"/>
</dbReference>
<dbReference type="EC" id="2.7.13.3" evidence="2"/>
<dbReference type="PRINTS" id="PR00344">
    <property type="entry name" value="BCTRLSENSOR"/>
</dbReference>
<accession>A0A419DC84</accession>
<keyword evidence="7" id="KW-0175">Coiled coil</keyword>
<evidence type="ECO:0000256" key="5">
    <source>
        <dbReference type="ARBA" id="ARBA00022777"/>
    </source>
</evidence>
<dbReference type="InterPro" id="IPR005467">
    <property type="entry name" value="His_kinase_dom"/>
</dbReference>
<keyword evidence="8" id="KW-1133">Transmembrane helix</keyword>
<sequence>MHPIALLIIAGGNICLGVITWFYIKRFRQVMVQHAVEAENHEQELKRQVLELQVLRSLGERVGYSLDLRQILEVITDSLSGLVDFSTVSYMLLGNEGKIIYKTRTVQSVSRQFLEQTKNQMLSAFSLMVGQNLQSSLIEDTLTGTATDDLMGEGVKSFFNLPIVVGNKPIALINVSSPKTGLYTDEGTTILYTILDQVSVQASKLSQVIENEKRRLTAMVSSLTDGIMMVDPHYNLIVTNSALWRVLGLDKRLLLPISQTRVNLYEVVAAVGTKADLEGSIKKALTAQILVKIPEFNLDDRVVEIEVEPVKDRFGYLLGAAVVFRDITAAKQLERLREEFTAMMVHELRTPLTTIRYSTDMMLADLSKLKLPDIAQNMQIIGTTTESMLSLVNELLDVAKIESGKFQIVKEKNDLVQLIEEEVSMFKSLVSQKNIGLVADVDKTIIPFEFDKKRIGQALNNLVSNAVKYTDQGNITIHARIIGEGKAGKQVEVSVADTGDGIKIEDMTRLFSKFEQLGKGKTGERGGTGLGLVVTKGIIEAHGGKIKVTSEGEGKGSVFSFTLPCT</sequence>
<feature type="transmembrane region" description="Helical" evidence="8">
    <location>
        <begin position="6"/>
        <end position="24"/>
    </location>
</feature>
<keyword evidence="8" id="KW-0472">Membrane</keyword>
<evidence type="ECO:0000313" key="11">
    <source>
        <dbReference type="Proteomes" id="UP000285655"/>
    </source>
</evidence>
<dbReference type="Gene3D" id="1.10.287.130">
    <property type="match status" value="1"/>
</dbReference>